<accession>A0A7K0K3S0</accession>
<protein>
    <recommendedName>
        <fullName evidence="2">Antitoxin</fullName>
    </recommendedName>
</protein>
<dbReference type="Proteomes" id="UP000442535">
    <property type="component" value="Unassembled WGS sequence"/>
</dbReference>
<dbReference type="NCBIfam" id="TIGR01552">
    <property type="entry name" value="phd_fam"/>
    <property type="match status" value="1"/>
</dbReference>
<evidence type="ECO:0000256" key="2">
    <source>
        <dbReference type="RuleBase" id="RU362080"/>
    </source>
</evidence>
<organism evidence="3 4">
    <name type="scientific">Mobiluncus porci</name>
    <dbReference type="NCBI Taxonomy" id="2652278"/>
    <lineage>
        <taxon>Bacteria</taxon>
        <taxon>Bacillati</taxon>
        <taxon>Actinomycetota</taxon>
        <taxon>Actinomycetes</taxon>
        <taxon>Actinomycetales</taxon>
        <taxon>Actinomycetaceae</taxon>
        <taxon>Mobiluncus</taxon>
    </lineage>
</organism>
<evidence type="ECO:0000256" key="1">
    <source>
        <dbReference type="ARBA" id="ARBA00009981"/>
    </source>
</evidence>
<dbReference type="EMBL" id="VUMY01000012">
    <property type="protein sequence ID" value="MST50068.1"/>
    <property type="molecule type" value="Genomic_DNA"/>
</dbReference>
<dbReference type="AlphaFoldDB" id="A0A7K0K3S0"/>
<dbReference type="InterPro" id="IPR006442">
    <property type="entry name" value="Antitoxin_Phd/YefM"/>
</dbReference>
<evidence type="ECO:0000313" key="4">
    <source>
        <dbReference type="Proteomes" id="UP000442535"/>
    </source>
</evidence>
<comment type="function">
    <text evidence="2">Antitoxin component of a type II toxin-antitoxin (TA) system.</text>
</comment>
<dbReference type="Gene3D" id="3.40.1620.10">
    <property type="entry name" value="YefM-like domain"/>
    <property type="match status" value="1"/>
</dbReference>
<gene>
    <name evidence="3" type="ORF">FYJ63_07450</name>
</gene>
<comment type="similarity">
    <text evidence="1 2">Belongs to the phD/YefM antitoxin family.</text>
</comment>
<evidence type="ECO:0000313" key="3">
    <source>
        <dbReference type="EMBL" id="MST50068.1"/>
    </source>
</evidence>
<dbReference type="Pfam" id="PF02604">
    <property type="entry name" value="PhdYeFM_antitox"/>
    <property type="match status" value="1"/>
</dbReference>
<dbReference type="RefSeq" id="WP_154545329.1">
    <property type="nucleotide sequence ID" value="NZ_JAQYQY010000041.1"/>
</dbReference>
<keyword evidence="4" id="KW-1185">Reference proteome</keyword>
<sequence length="76" mass="8294">MIQMNMQEAKTNLSKLVAAAVAGEEVIIARDGKPTVSLTSLVKPPKKEPIKFGGVEGWVADDFDDPLPEEELALWE</sequence>
<reference evidence="3 4" key="1">
    <citation type="submission" date="2019-08" db="EMBL/GenBank/DDBJ databases">
        <title>In-depth cultivation of the pig gut microbiome towards novel bacterial diversity and tailored functional studies.</title>
        <authorList>
            <person name="Wylensek D."/>
            <person name="Hitch T.C.A."/>
            <person name="Clavel T."/>
        </authorList>
    </citation>
    <scope>NUCLEOTIDE SEQUENCE [LARGE SCALE GENOMIC DNA]</scope>
    <source>
        <strain evidence="3 4">RF-GAM-744-WT-7</strain>
    </source>
</reference>
<proteinExistence type="inferred from homology"/>
<comment type="caution">
    <text evidence="3">The sequence shown here is derived from an EMBL/GenBank/DDBJ whole genome shotgun (WGS) entry which is preliminary data.</text>
</comment>
<dbReference type="SUPFAM" id="SSF143120">
    <property type="entry name" value="YefM-like"/>
    <property type="match status" value="1"/>
</dbReference>
<dbReference type="InterPro" id="IPR036165">
    <property type="entry name" value="YefM-like_sf"/>
</dbReference>
<name>A0A7K0K3S0_9ACTO</name>